<dbReference type="InterPro" id="IPR002104">
    <property type="entry name" value="Integrase_catalytic"/>
</dbReference>
<evidence type="ECO:0000313" key="4">
    <source>
        <dbReference type="Proteomes" id="UP001329915"/>
    </source>
</evidence>
<feature type="domain" description="Tyr recombinase" evidence="2">
    <location>
        <begin position="55"/>
        <end position="226"/>
    </location>
</feature>
<dbReference type="GO" id="GO:0006310">
    <property type="term" value="P:DNA recombination"/>
    <property type="evidence" value="ECO:0007669"/>
    <property type="project" value="UniProtKB-KW"/>
</dbReference>
<dbReference type="InterPro" id="IPR011010">
    <property type="entry name" value="DNA_brk_join_enz"/>
</dbReference>
<dbReference type="AlphaFoldDB" id="A0AAU0UQV1"/>
<dbReference type="GO" id="GO:0015074">
    <property type="term" value="P:DNA integration"/>
    <property type="evidence" value="ECO:0007669"/>
    <property type="project" value="InterPro"/>
</dbReference>
<dbReference type="CDD" id="cd00397">
    <property type="entry name" value="DNA_BRE_C"/>
    <property type="match status" value="1"/>
</dbReference>
<keyword evidence="1" id="KW-0233">DNA recombination</keyword>
<dbReference type="PANTHER" id="PTHR30349:SF81">
    <property type="entry name" value="TYROSINE RECOMBINASE XERC"/>
    <property type="match status" value="1"/>
</dbReference>
<dbReference type="RefSeq" id="WP_366923069.1">
    <property type="nucleotide sequence ID" value="NZ_CP121694.1"/>
</dbReference>
<dbReference type="Proteomes" id="UP001329915">
    <property type="component" value="Chromosome"/>
</dbReference>
<dbReference type="KEGG" id="dbc:MFMK1_003562"/>
<proteinExistence type="predicted"/>
<dbReference type="InterPro" id="IPR013762">
    <property type="entry name" value="Integrase-like_cat_sf"/>
</dbReference>
<dbReference type="InterPro" id="IPR050090">
    <property type="entry name" value="Tyrosine_recombinase_XerCD"/>
</dbReference>
<dbReference type="EMBL" id="CP121694">
    <property type="protein sequence ID" value="WRO23694.1"/>
    <property type="molecule type" value="Genomic_DNA"/>
</dbReference>
<organism evidence="3 4">
    <name type="scientific">Metallumcola ferriviriculae</name>
    <dbReference type="NCBI Taxonomy" id="3039180"/>
    <lineage>
        <taxon>Bacteria</taxon>
        <taxon>Bacillati</taxon>
        <taxon>Bacillota</taxon>
        <taxon>Clostridia</taxon>
        <taxon>Neomoorellales</taxon>
        <taxon>Desulfitibacteraceae</taxon>
        <taxon>Metallumcola</taxon>
    </lineage>
</organism>
<gene>
    <name evidence="3" type="ORF">MFMK1_003562</name>
</gene>
<reference evidence="3 4" key="1">
    <citation type="submission" date="2023-04" db="EMBL/GenBank/DDBJ databases">
        <authorList>
            <person name="Hsu D."/>
        </authorList>
    </citation>
    <scope>NUCLEOTIDE SEQUENCE [LARGE SCALE GENOMIC DNA]</scope>
    <source>
        <strain evidence="3 4">MK1</strain>
    </source>
</reference>
<keyword evidence="4" id="KW-1185">Reference proteome</keyword>
<evidence type="ECO:0000256" key="1">
    <source>
        <dbReference type="ARBA" id="ARBA00023172"/>
    </source>
</evidence>
<dbReference type="Gene3D" id="1.10.443.10">
    <property type="entry name" value="Intergrase catalytic core"/>
    <property type="match status" value="1"/>
</dbReference>
<name>A0AAU0UQV1_9FIRM</name>
<accession>A0AAU0UQV1</accession>
<evidence type="ECO:0000259" key="2">
    <source>
        <dbReference type="PROSITE" id="PS51898"/>
    </source>
</evidence>
<dbReference type="SUPFAM" id="SSF56349">
    <property type="entry name" value="DNA breaking-rejoining enzymes"/>
    <property type="match status" value="1"/>
</dbReference>
<evidence type="ECO:0000313" key="3">
    <source>
        <dbReference type="EMBL" id="WRO23694.1"/>
    </source>
</evidence>
<dbReference type="GO" id="GO:0003677">
    <property type="term" value="F:DNA binding"/>
    <property type="evidence" value="ECO:0007669"/>
    <property type="project" value="InterPro"/>
</dbReference>
<protein>
    <submittedName>
        <fullName evidence="3">Site-specific integrase</fullName>
    </submittedName>
</protein>
<dbReference type="PANTHER" id="PTHR30349">
    <property type="entry name" value="PHAGE INTEGRASE-RELATED"/>
    <property type="match status" value="1"/>
</dbReference>
<dbReference type="PROSITE" id="PS51898">
    <property type="entry name" value="TYR_RECOMBINASE"/>
    <property type="match status" value="1"/>
</dbReference>
<dbReference type="Pfam" id="PF00589">
    <property type="entry name" value="Phage_integrase"/>
    <property type="match status" value="1"/>
</dbReference>
<sequence length="228" mass="26304">MNFTSYMKTVKNYQPRSFNAKLAALIKLNEFLVSQGIQTDTVVSQKDKIKLHDQVSPTEVIKKDVDQFRQVLLEKEGRKFYTIATLLAYCGLRVSECLNIKKADLDFKTRELVVSGKGEKRRVIYMGDKITAALREYRAAVEIAENDYIFKGDRNSKRMNRSYISRIFSKHSDTITPHQLRHFFCSHALENVFQISEVAAIAGHSNIATTSTYLHWTKKQVREKMNSL</sequence>